<dbReference type="InterPro" id="IPR005540">
    <property type="entry name" value="KNOX1"/>
</dbReference>
<keyword evidence="2 5" id="KW-0238">DNA-binding</keyword>
<feature type="DNA-binding region" description="Homeobox; TALE-type" evidence="5">
    <location>
        <begin position="344"/>
        <end position="407"/>
    </location>
</feature>
<dbReference type="SUPFAM" id="SSF46689">
    <property type="entry name" value="Homeodomain-like"/>
    <property type="match status" value="1"/>
</dbReference>
<dbReference type="EMBL" id="GEVM01004997">
    <property type="protein sequence ID" value="JAV00942.1"/>
    <property type="molecule type" value="Transcribed_RNA"/>
</dbReference>
<proteinExistence type="inferred from homology"/>
<evidence type="ECO:0000259" key="8">
    <source>
        <dbReference type="PROSITE" id="PS50071"/>
    </source>
</evidence>
<dbReference type="SMART" id="SM01255">
    <property type="entry name" value="KNOX1"/>
    <property type="match status" value="1"/>
</dbReference>
<dbReference type="Pfam" id="PF03789">
    <property type="entry name" value="ELK"/>
    <property type="match status" value="1"/>
</dbReference>
<comment type="similarity">
    <text evidence="6">Belongs to the TALE/KNOX homeobox family.</text>
</comment>
<evidence type="ECO:0000256" key="2">
    <source>
        <dbReference type="ARBA" id="ARBA00023125"/>
    </source>
</evidence>
<gene>
    <name evidence="10" type="ORF">MP_TR15412_c0_g1_i1_g.44232</name>
</gene>
<feature type="domain" description="ELK" evidence="9">
    <location>
        <begin position="323"/>
        <end position="343"/>
    </location>
</feature>
<evidence type="ECO:0000259" key="9">
    <source>
        <dbReference type="PROSITE" id="PS51213"/>
    </source>
</evidence>
<protein>
    <submittedName>
        <fullName evidence="10">Homeobox protein knotted-1-like 3</fullName>
    </submittedName>
</protein>
<evidence type="ECO:0000256" key="5">
    <source>
        <dbReference type="PROSITE-ProRule" id="PRU00108"/>
    </source>
</evidence>
<dbReference type="InterPro" id="IPR005539">
    <property type="entry name" value="ELK_dom"/>
</dbReference>
<feature type="compositionally biased region" description="Pro residues" evidence="7">
    <location>
        <begin position="22"/>
        <end position="31"/>
    </location>
</feature>
<dbReference type="FunFam" id="1.10.10.60:FF:000143">
    <property type="entry name" value="homeobox protein knotted-1-like 3 isoform X1"/>
    <property type="match status" value="1"/>
</dbReference>
<evidence type="ECO:0000256" key="7">
    <source>
        <dbReference type="SAM" id="MobiDB-lite"/>
    </source>
</evidence>
<dbReference type="PANTHER" id="PTHR11850">
    <property type="entry name" value="HOMEOBOX PROTEIN TRANSCRIPTION FACTORS"/>
    <property type="match status" value="1"/>
</dbReference>
<evidence type="ECO:0000256" key="6">
    <source>
        <dbReference type="PROSITE-ProRule" id="PRU00559"/>
    </source>
</evidence>
<evidence type="ECO:0000256" key="3">
    <source>
        <dbReference type="ARBA" id="ARBA00023155"/>
    </source>
</evidence>
<dbReference type="InterPro" id="IPR050224">
    <property type="entry name" value="TALE_homeobox"/>
</dbReference>
<accession>A0A1J3K8E6</accession>
<dbReference type="PROSITE" id="PS51213">
    <property type="entry name" value="ELK"/>
    <property type="match status" value="1"/>
</dbReference>
<dbReference type="GO" id="GO:0003677">
    <property type="term" value="F:DNA binding"/>
    <property type="evidence" value="ECO:0007669"/>
    <property type="project" value="UniProtKB-UniRule"/>
</dbReference>
<feature type="compositionally biased region" description="Low complexity" evidence="7">
    <location>
        <begin position="32"/>
        <end position="42"/>
    </location>
</feature>
<evidence type="ECO:0000313" key="10">
    <source>
        <dbReference type="EMBL" id="JAV00942.1"/>
    </source>
</evidence>
<dbReference type="SMART" id="SM01188">
    <property type="entry name" value="ELK"/>
    <property type="match status" value="1"/>
</dbReference>
<dbReference type="Pfam" id="PF05920">
    <property type="entry name" value="Homeobox_KN"/>
    <property type="match status" value="1"/>
</dbReference>
<feature type="region of interest" description="Disordered" evidence="7">
    <location>
        <begin position="403"/>
        <end position="432"/>
    </location>
</feature>
<evidence type="ECO:0000256" key="1">
    <source>
        <dbReference type="ARBA" id="ARBA00004123"/>
    </source>
</evidence>
<dbReference type="PROSITE" id="PS50071">
    <property type="entry name" value="HOMEOBOX_2"/>
    <property type="match status" value="1"/>
</dbReference>
<sequence>MAFHHNHLSQDLSFNHFTDQHQPPPPPPPPQQQQQQQQHFQDAPPPNWLNTALLRSDNNFLNLHTATANTTAASTSDSPSSAAAAAANQWLSRSSSSFLQRTGSNNNNAAASGAAVVGDVIDDVNGGAEPMIGGEMKSGDNKNDGGAAAAEGVVSWQNARHKAEILSHPLYEQLLSAHVACLRIATPVDQLPRIDAQLAQSQHVVAKYSALGAGQGLVGDDKELDQFMTHYVLLLCSFKEQLQQHVRVHAMEAVMACWEIEQSLQSLTGVSPGEGMGATMSDDEDEQVESDANMFDGGLDVLGFGPLIPTESERSLMERVRQELKHELKQGYKEKIVDIREEILRKRRAGKLPGDTTSVLKAWWQSHSKWPYPTEEDKARLVQETGLQLKQINNWFINQRKRNWHSNPSSSTVLKNKRKSNAGDNSGRERFT</sequence>
<dbReference type="Pfam" id="PF03790">
    <property type="entry name" value="KNOX1"/>
    <property type="match status" value="1"/>
</dbReference>
<feature type="domain" description="Homeobox" evidence="8">
    <location>
        <begin position="343"/>
        <end position="406"/>
    </location>
</feature>
<feature type="region of interest" description="Disordered" evidence="7">
    <location>
        <begin position="15"/>
        <end position="48"/>
    </location>
</feature>
<keyword evidence="4 5" id="KW-0539">Nucleus</keyword>
<name>A0A1J3K8E6_NOCCA</name>
<dbReference type="GO" id="GO:0006355">
    <property type="term" value="P:regulation of DNA-templated transcription"/>
    <property type="evidence" value="ECO:0007669"/>
    <property type="project" value="InterPro"/>
</dbReference>
<keyword evidence="3 5" id="KW-0371">Homeobox</keyword>
<dbReference type="InterPro" id="IPR005541">
    <property type="entry name" value="KNOX2"/>
</dbReference>
<feature type="compositionally biased region" description="Polar residues" evidence="7">
    <location>
        <begin position="405"/>
        <end position="414"/>
    </location>
</feature>
<organism evidence="10">
    <name type="scientific">Noccaea caerulescens</name>
    <name type="common">Alpine penny-cress</name>
    <name type="synonym">Thlaspi caerulescens</name>
    <dbReference type="NCBI Taxonomy" id="107243"/>
    <lineage>
        <taxon>Eukaryota</taxon>
        <taxon>Viridiplantae</taxon>
        <taxon>Streptophyta</taxon>
        <taxon>Embryophyta</taxon>
        <taxon>Tracheophyta</taxon>
        <taxon>Spermatophyta</taxon>
        <taxon>Magnoliopsida</taxon>
        <taxon>eudicotyledons</taxon>
        <taxon>Gunneridae</taxon>
        <taxon>Pentapetalae</taxon>
        <taxon>rosids</taxon>
        <taxon>malvids</taxon>
        <taxon>Brassicales</taxon>
        <taxon>Brassicaceae</taxon>
        <taxon>Coluteocarpeae</taxon>
        <taxon>Noccaea</taxon>
    </lineage>
</organism>
<dbReference type="InterPro" id="IPR009057">
    <property type="entry name" value="Homeodomain-like_sf"/>
</dbReference>
<comment type="subcellular location">
    <subcellularLocation>
        <location evidence="1 5">Nucleus</location>
    </subcellularLocation>
</comment>
<dbReference type="SMART" id="SM01256">
    <property type="entry name" value="KNOX2"/>
    <property type="match status" value="1"/>
</dbReference>
<dbReference type="Pfam" id="PF03791">
    <property type="entry name" value="KNOX2"/>
    <property type="match status" value="1"/>
</dbReference>
<dbReference type="AlphaFoldDB" id="A0A1J3K8E6"/>
<reference evidence="10" key="1">
    <citation type="submission" date="2016-07" db="EMBL/GenBank/DDBJ databases">
        <title>De novo transcriptome assembly of four accessions of the metal hyperaccumulator plant Noccaea caerulescens.</title>
        <authorList>
            <person name="Blande D."/>
            <person name="Halimaa P."/>
            <person name="Tervahauta A.I."/>
            <person name="Aarts M.G."/>
            <person name="Karenlampi S.O."/>
        </authorList>
    </citation>
    <scope>NUCLEOTIDE SEQUENCE</scope>
</reference>
<dbReference type="CDD" id="cd00086">
    <property type="entry name" value="homeodomain"/>
    <property type="match status" value="1"/>
</dbReference>
<dbReference type="InterPro" id="IPR001356">
    <property type="entry name" value="HD"/>
</dbReference>
<dbReference type="InterPro" id="IPR008422">
    <property type="entry name" value="KN_HD"/>
</dbReference>
<evidence type="ECO:0000256" key="4">
    <source>
        <dbReference type="ARBA" id="ARBA00023242"/>
    </source>
</evidence>
<dbReference type="Gene3D" id="1.10.10.60">
    <property type="entry name" value="Homeodomain-like"/>
    <property type="match status" value="1"/>
</dbReference>
<dbReference type="GO" id="GO:0005634">
    <property type="term" value="C:nucleus"/>
    <property type="evidence" value="ECO:0007669"/>
    <property type="project" value="UniProtKB-SubCell"/>
</dbReference>
<dbReference type="SMART" id="SM00389">
    <property type="entry name" value="HOX"/>
    <property type="match status" value="1"/>
</dbReference>